<evidence type="ECO:0008006" key="4">
    <source>
        <dbReference type="Google" id="ProtNLM"/>
    </source>
</evidence>
<protein>
    <recommendedName>
        <fullName evidence="4">DUF1129 family protein</fullName>
    </recommendedName>
</protein>
<keyword evidence="1" id="KW-0812">Transmembrane</keyword>
<keyword evidence="1" id="KW-1133">Transmembrane helix</keyword>
<keyword evidence="3" id="KW-1185">Reference proteome</keyword>
<feature type="transmembrane region" description="Helical" evidence="1">
    <location>
        <begin position="153"/>
        <end position="176"/>
    </location>
</feature>
<reference evidence="2 3" key="1">
    <citation type="submission" date="2020-10" db="EMBL/GenBank/DDBJ databases">
        <title>ChiBAC.</title>
        <authorList>
            <person name="Zenner C."/>
            <person name="Hitch T.C.A."/>
            <person name="Clavel T."/>
        </authorList>
    </citation>
    <scope>NUCLEOTIDE SEQUENCE [LARGE SCALE GENOMIC DNA]</scope>
    <source>
        <strain evidence="2 3">DSM 109015</strain>
    </source>
</reference>
<comment type="caution">
    <text evidence="2">The sequence shown here is derived from an EMBL/GenBank/DDBJ whole genome shotgun (WGS) entry which is preliminary data.</text>
</comment>
<name>A0ABR9R3J6_9FIRM</name>
<organism evidence="2 3">
    <name type="scientific">Gemmiger gallinarum</name>
    <dbReference type="NCBI Taxonomy" id="2779354"/>
    <lineage>
        <taxon>Bacteria</taxon>
        <taxon>Bacillati</taxon>
        <taxon>Bacillota</taxon>
        <taxon>Clostridia</taxon>
        <taxon>Eubacteriales</taxon>
        <taxon>Gemmiger</taxon>
    </lineage>
</organism>
<evidence type="ECO:0000313" key="2">
    <source>
        <dbReference type="EMBL" id="MBE5037688.1"/>
    </source>
</evidence>
<sequence length="220" mass="25576">MNSYLTLRKANKMRLAMVSETSQKQIRDMVHYLQVVSWDISGAEAIKSDLIDMAIQANKEGKELFTVPEEAASFAAEMKKQCATPNFRNLFFLLIWFFLYNAVGYLLLYFVDQQLLAPMDTNYLFSLVIGTLSTYVLWKYVIRQIAFPMRKHLLVFIALLVAYSVIMYLLVGILHSFVPPIVAVNMNFLGWSIFYWVLFILLYCLRLYHYGHNPAVVNRL</sequence>
<gene>
    <name evidence="2" type="ORF">INF35_07815</name>
</gene>
<keyword evidence="1" id="KW-0472">Membrane</keyword>
<feature type="transmembrane region" description="Helical" evidence="1">
    <location>
        <begin position="123"/>
        <end position="141"/>
    </location>
</feature>
<evidence type="ECO:0000256" key="1">
    <source>
        <dbReference type="SAM" id="Phobius"/>
    </source>
</evidence>
<dbReference type="EMBL" id="JADCKC010000002">
    <property type="protein sequence ID" value="MBE5037688.1"/>
    <property type="molecule type" value="Genomic_DNA"/>
</dbReference>
<feature type="transmembrane region" description="Helical" evidence="1">
    <location>
        <begin position="188"/>
        <end position="205"/>
    </location>
</feature>
<dbReference type="RefSeq" id="WP_193501211.1">
    <property type="nucleotide sequence ID" value="NZ_JADCKC010000002.1"/>
</dbReference>
<evidence type="ECO:0000313" key="3">
    <source>
        <dbReference type="Proteomes" id="UP000768567"/>
    </source>
</evidence>
<feature type="transmembrane region" description="Helical" evidence="1">
    <location>
        <begin position="90"/>
        <end position="111"/>
    </location>
</feature>
<accession>A0ABR9R3J6</accession>
<dbReference type="SUPFAM" id="SSF158560">
    <property type="entry name" value="BH3980-like"/>
    <property type="match status" value="1"/>
</dbReference>
<dbReference type="Proteomes" id="UP000768567">
    <property type="component" value="Unassembled WGS sequence"/>
</dbReference>
<proteinExistence type="predicted"/>